<protein>
    <recommendedName>
        <fullName evidence="3">DUF4192 family protein</fullName>
    </recommendedName>
</protein>
<evidence type="ECO:0000313" key="1">
    <source>
        <dbReference type="EMBL" id="MBP2382633.1"/>
    </source>
</evidence>
<reference evidence="1 2" key="1">
    <citation type="submission" date="2021-03" db="EMBL/GenBank/DDBJ databases">
        <title>Sequencing the genomes of 1000 actinobacteria strains.</title>
        <authorList>
            <person name="Klenk H.-P."/>
        </authorList>
    </citation>
    <scope>NUCLEOTIDE SEQUENCE [LARGE SCALE GENOMIC DNA]</scope>
    <source>
        <strain evidence="1 2">DSM 14566</strain>
    </source>
</reference>
<keyword evidence="2" id="KW-1185">Reference proteome</keyword>
<comment type="caution">
    <text evidence="1">The sequence shown here is derived from an EMBL/GenBank/DDBJ whole genome shotgun (WGS) entry which is preliminary data.</text>
</comment>
<evidence type="ECO:0008006" key="3">
    <source>
        <dbReference type="Google" id="ProtNLM"/>
    </source>
</evidence>
<gene>
    <name evidence="1" type="ORF">JOF43_002590</name>
</gene>
<dbReference type="Proteomes" id="UP001519290">
    <property type="component" value="Unassembled WGS sequence"/>
</dbReference>
<evidence type="ECO:0000313" key="2">
    <source>
        <dbReference type="Proteomes" id="UP001519290"/>
    </source>
</evidence>
<sequence>MTTNTSPAGPDRRLLHAADPSELLAEARICLHTVPTDCLILMSSCPGGPPMITSATLDVLVDQDETPVLVQHLDLIRRRGGRRAHALLVVGDGHQPLPDHLVDEITVLASARLLLTVAELTGDPFDIDSLWVVGNGVCRRVHRGEQDGAGERLLISPPEPLREFSETCAAAGEVLTGRPVPQAPREQPELTQVARGLRLVRTELSAACDPGELFDAARRALERLDAPGRSGREEDFVTDCERVAALLSAVAVDRLHWELLAQCVERGQQDRIDREELLQTLVREDQWRPDPDVCAGGSWYVALERLRAVAERALGDLPAPQCGIAREAWRGLTALLVMLAWWNLRFATAGGLVDELRVREPGSTLAPLLARMTDTPIFPAWWPST</sequence>
<organism evidence="1 2">
    <name type="scientific">Brachybacterium sacelli</name>
    <dbReference type="NCBI Taxonomy" id="173364"/>
    <lineage>
        <taxon>Bacteria</taxon>
        <taxon>Bacillati</taxon>
        <taxon>Actinomycetota</taxon>
        <taxon>Actinomycetes</taxon>
        <taxon>Micrococcales</taxon>
        <taxon>Dermabacteraceae</taxon>
        <taxon>Brachybacterium</taxon>
    </lineage>
</organism>
<proteinExistence type="predicted"/>
<accession>A0ABS4X2E6</accession>
<name>A0ABS4X2E6_9MICO</name>
<dbReference type="EMBL" id="JAGIOD010000001">
    <property type="protein sequence ID" value="MBP2382633.1"/>
    <property type="molecule type" value="Genomic_DNA"/>
</dbReference>
<dbReference type="RefSeq" id="WP_209902589.1">
    <property type="nucleotide sequence ID" value="NZ_BAAAJW010000007.1"/>
</dbReference>